<sequence length="320" mass="34569">MTLLANHLPADHAARALRADVDAGLRGTPKSLPPKWFYDETGSALFDRITRLPEYYPTRTEAAILAERAGEIAAGCPADTLIELGSGTSAKTRMLIDALRERGTLDRFVPVDVDATVLAQAQRRLGAGYPGLRIDAVCGDFERHLHRLPRGGRRLMAFLGSTIGNLTPGPRAEFLATVAAVLAPGDALLLGVDLVKDTGRLIRAYDDAAGVTAAFNRNVLTVINRELRGDFDPGAFAHVARWNAEQSRMEMWLRADTAQHVRIADLDLGVDFAAGEGLLTEVSGKFTRAGIEAELAEAGLRGTHWWTDPAGDFALTLAHR</sequence>
<dbReference type="InterPro" id="IPR051128">
    <property type="entry name" value="EgtD_Methyltrsf_superfamily"/>
</dbReference>
<dbReference type="GO" id="GO:0052699">
    <property type="term" value="P:ergothioneine biosynthetic process"/>
    <property type="evidence" value="ECO:0007669"/>
    <property type="project" value="UniProtKB-UniRule"/>
</dbReference>
<feature type="binding site" evidence="1">
    <location>
        <position position="165"/>
    </location>
    <ligand>
        <name>L-histidine</name>
        <dbReference type="ChEBI" id="CHEBI:57595"/>
    </ligand>
</feature>
<dbReference type="EC" id="2.1.1.44" evidence="1"/>
<comment type="subunit">
    <text evidence="1">Monomer.</text>
</comment>
<reference evidence="2 3" key="1">
    <citation type="submission" date="2016-01" db="EMBL/GenBank/DDBJ databases">
        <title>The new phylogeny of the genus Mycobacterium.</title>
        <authorList>
            <person name="Tarcisio F."/>
            <person name="Conor M."/>
            <person name="Antonella G."/>
            <person name="Elisabetta G."/>
            <person name="Giulia F.S."/>
            <person name="Sara T."/>
            <person name="Anna F."/>
            <person name="Clotilde B."/>
            <person name="Roberto B."/>
            <person name="Veronica D.S."/>
            <person name="Fabio R."/>
            <person name="Monica P."/>
            <person name="Olivier J."/>
            <person name="Enrico T."/>
            <person name="Nicola S."/>
        </authorList>
    </citation>
    <scope>NUCLEOTIDE SEQUENCE [LARGE SCALE GENOMIC DNA]</scope>
    <source>
        <strain evidence="2 3">DSM 44179</strain>
    </source>
</reference>
<dbReference type="GO" id="GO:0008276">
    <property type="term" value="F:protein methyltransferase activity"/>
    <property type="evidence" value="ECO:0007669"/>
    <property type="project" value="InterPro"/>
</dbReference>
<dbReference type="SUPFAM" id="SSF53335">
    <property type="entry name" value="S-adenosyl-L-methionine-dependent methyltransferases"/>
    <property type="match status" value="1"/>
</dbReference>
<accession>A0A1X1R7H8</accession>
<dbReference type="UniPathway" id="UPA01014"/>
<comment type="catalytic activity">
    <reaction evidence="1">
        <text>L-histidine + 3 S-adenosyl-L-methionine = hercynine + 3 S-adenosyl-L-homocysteine + 3 H(+)</text>
        <dbReference type="Rhea" id="RHEA:38471"/>
        <dbReference type="ChEBI" id="CHEBI:15378"/>
        <dbReference type="ChEBI" id="CHEBI:15781"/>
        <dbReference type="ChEBI" id="CHEBI:57595"/>
        <dbReference type="ChEBI" id="CHEBI:57856"/>
        <dbReference type="ChEBI" id="CHEBI:59789"/>
        <dbReference type="EC" id="2.1.1.44"/>
    </reaction>
</comment>
<dbReference type="OrthoDB" id="5289726at2"/>
<dbReference type="PANTHER" id="PTHR43397">
    <property type="entry name" value="ERGOTHIONEINE BIOSYNTHESIS PROTEIN 1"/>
    <property type="match status" value="1"/>
</dbReference>
<feature type="binding site" evidence="1">
    <location>
        <position position="205"/>
    </location>
    <ligand>
        <name>L-histidine</name>
        <dbReference type="ChEBI" id="CHEBI:57595"/>
    </ligand>
</feature>
<protein>
    <recommendedName>
        <fullName evidence="1">Histidine N-alpha-methyltransferase</fullName>
        <ecNumber evidence="1">2.1.1.44</ecNumber>
    </recommendedName>
    <alternativeName>
        <fullName evidence="1">Histidine trimethyltransferase</fullName>
    </alternativeName>
</protein>
<dbReference type="EMBL" id="LQOJ01000049">
    <property type="protein sequence ID" value="ORV00764.1"/>
    <property type="molecule type" value="Genomic_DNA"/>
</dbReference>
<organism evidence="2 3">
    <name type="scientific">Mycolicibacterium fallax</name>
    <name type="common">Mycobacterium fallax</name>
    <dbReference type="NCBI Taxonomy" id="1793"/>
    <lineage>
        <taxon>Bacteria</taxon>
        <taxon>Bacillati</taxon>
        <taxon>Actinomycetota</taxon>
        <taxon>Actinomycetes</taxon>
        <taxon>Mycobacteriales</taxon>
        <taxon>Mycobacteriaceae</taxon>
        <taxon>Mycolicibacterium</taxon>
    </lineage>
</organism>
<dbReference type="InterPro" id="IPR032888">
    <property type="entry name" value="EgtD_Actinobacteria"/>
</dbReference>
<name>A0A1X1R7H8_MYCFA</name>
<keyword evidence="3" id="KW-1185">Reference proteome</keyword>
<dbReference type="InterPro" id="IPR035094">
    <property type="entry name" value="EgtD"/>
</dbReference>
<feature type="binding site" evidence="1">
    <location>
        <begin position="140"/>
        <end position="141"/>
    </location>
    <ligand>
        <name>S-adenosyl-L-methionine</name>
        <dbReference type="ChEBI" id="CHEBI:59789"/>
    </ligand>
</feature>
<comment type="pathway">
    <text evidence="1">Amino-acid biosynthesis; ergothioneine biosynthesis.</text>
</comment>
<dbReference type="NCBIfam" id="TIGR03438">
    <property type="entry name" value="egtD_ergothio"/>
    <property type="match status" value="1"/>
</dbReference>
<gene>
    <name evidence="1" type="primary">egtD</name>
    <name evidence="2" type="ORF">AWC04_15220</name>
</gene>
<feature type="binding site" evidence="1">
    <location>
        <position position="112"/>
    </location>
    <ligand>
        <name>S-adenosyl-L-methionine</name>
        <dbReference type="ChEBI" id="CHEBI:59789"/>
    </ligand>
</feature>
<comment type="function">
    <text evidence="1">Catalyzes the SAM-dependent triple methylation of the alpha-amino group of histidine to form hercynine, a step in the biosynthesis pathway of ergothioneine.</text>
</comment>
<keyword evidence="1 2" id="KW-0489">Methyltransferase</keyword>
<dbReference type="Gene3D" id="3.40.50.150">
    <property type="entry name" value="Vaccinia Virus protein VP39"/>
    <property type="match status" value="2"/>
</dbReference>
<dbReference type="InterPro" id="IPR019257">
    <property type="entry name" value="MeTrfase_dom"/>
</dbReference>
<dbReference type="GO" id="GO:0032259">
    <property type="term" value="P:methylation"/>
    <property type="evidence" value="ECO:0007669"/>
    <property type="project" value="UniProtKB-KW"/>
</dbReference>
<proteinExistence type="inferred from homology"/>
<dbReference type="PIRSF" id="PIRSF018005">
    <property type="entry name" value="UCP018005"/>
    <property type="match status" value="1"/>
</dbReference>
<evidence type="ECO:0000313" key="3">
    <source>
        <dbReference type="Proteomes" id="UP000193484"/>
    </source>
</evidence>
<dbReference type="Proteomes" id="UP000193484">
    <property type="component" value="Unassembled WGS sequence"/>
</dbReference>
<dbReference type="STRING" id="1793.AWC04_15220"/>
<dbReference type="InterPro" id="IPR017804">
    <property type="entry name" value="MeTrfase_EgtD-like"/>
</dbReference>
<feature type="binding site" evidence="1">
    <location>
        <position position="85"/>
    </location>
    <ligand>
        <name>S-adenosyl-L-methionine</name>
        <dbReference type="ChEBI" id="CHEBI:59789"/>
    </ligand>
</feature>
<comment type="similarity">
    <text evidence="1">Belongs to the methyltransferase superfamily. EgtD family.</text>
</comment>
<dbReference type="InterPro" id="IPR029063">
    <property type="entry name" value="SAM-dependent_MTases_sf"/>
</dbReference>
<dbReference type="GO" id="GO:0052706">
    <property type="term" value="F:L-histidine N(alpha)-methyltransferase activity"/>
    <property type="evidence" value="ECO:0007669"/>
    <property type="project" value="UniProtKB-UniRule"/>
</dbReference>
<dbReference type="Pfam" id="PF10017">
    <property type="entry name" value="Methyltransf_33"/>
    <property type="match status" value="1"/>
</dbReference>
<evidence type="ECO:0000313" key="2">
    <source>
        <dbReference type="EMBL" id="ORV00764.1"/>
    </source>
</evidence>
<dbReference type="AlphaFoldDB" id="A0A1X1R7H8"/>
<keyword evidence="1 2" id="KW-0808">Transferase</keyword>
<dbReference type="RefSeq" id="WP_085098293.1">
    <property type="nucleotide sequence ID" value="NZ_AP022603.1"/>
</dbReference>
<feature type="binding site" evidence="1">
    <location>
        <position position="91"/>
    </location>
    <ligand>
        <name>S-adenosyl-L-methionine</name>
        <dbReference type="ChEBI" id="CHEBI:59789"/>
    </ligand>
</feature>
<evidence type="ECO:0000256" key="1">
    <source>
        <dbReference type="HAMAP-Rule" id="MF_02037"/>
    </source>
</evidence>
<keyword evidence="1" id="KW-0949">S-adenosyl-L-methionine</keyword>
<dbReference type="PANTHER" id="PTHR43397:SF1">
    <property type="entry name" value="ERGOTHIONEINE BIOSYNTHESIS PROTEIN 1"/>
    <property type="match status" value="1"/>
</dbReference>
<comment type="caution">
    <text evidence="2">The sequence shown here is derived from an EMBL/GenBank/DDBJ whole genome shotgun (WGS) entry which is preliminary data.</text>
</comment>
<dbReference type="HAMAP" id="MF_02037">
    <property type="entry name" value="EgtD"/>
    <property type="match status" value="1"/>
</dbReference>
<feature type="binding site" evidence="1">
    <location>
        <position position="55"/>
    </location>
    <ligand>
        <name>L-histidine</name>
        <dbReference type="ChEBI" id="CHEBI:57595"/>
    </ligand>
</feature>
<feature type="binding site" evidence="1">
    <location>
        <begin position="281"/>
        <end position="283"/>
    </location>
    <ligand>
        <name>L-histidine</name>
        <dbReference type="ChEBI" id="CHEBI:57595"/>
    </ligand>
</feature>